<dbReference type="KEGG" id="ppd:Ppro_2215"/>
<accession>A1AR52</accession>
<dbReference type="InterPro" id="IPR011075">
    <property type="entry name" value="TetR_C"/>
</dbReference>
<dbReference type="Proteomes" id="UP000006732">
    <property type="component" value="Chromosome"/>
</dbReference>
<dbReference type="PRINTS" id="PR00455">
    <property type="entry name" value="HTHTETR"/>
</dbReference>
<proteinExistence type="predicted"/>
<evidence type="ECO:0000313" key="6">
    <source>
        <dbReference type="EMBL" id="ABK99822.1"/>
    </source>
</evidence>
<gene>
    <name evidence="6" type="ordered locus">Ppro_2215</name>
</gene>
<dbReference type="EMBL" id="CP000482">
    <property type="protein sequence ID" value="ABK99822.1"/>
    <property type="molecule type" value="Genomic_DNA"/>
</dbReference>
<dbReference type="SUPFAM" id="SSF46689">
    <property type="entry name" value="Homeodomain-like"/>
    <property type="match status" value="1"/>
</dbReference>
<organism evidence="6 7">
    <name type="scientific">Pelobacter propionicus (strain DSM 2379 / NBRC 103807 / OttBd1)</name>
    <dbReference type="NCBI Taxonomy" id="338966"/>
    <lineage>
        <taxon>Bacteria</taxon>
        <taxon>Pseudomonadati</taxon>
        <taxon>Thermodesulfobacteriota</taxon>
        <taxon>Desulfuromonadia</taxon>
        <taxon>Desulfuromonadales</taxon>
        <taxon>Desulfuromonadaceae</taxon>
        <taxon>Pelobacter</taxon>
    </lineage>
</organism>
<evidence type="ECO:0000313" key="7">
    <source>
        <dbReference type="Proteomes" id="UP000006732"/>
    </source>
</evidence>
<dbReference type="InterPro" id="IPR001647">
    <property type="entry name" value="HTH_TetR"/>
</dbReference>
<keyword evidence="3" id="KW-0804">Transcription</keyword>
<evidence type="ECO:0000256" key="1">
    <source>
        <dbReference type="ARBA" id="ARBA00023015"/>
    </source>
</evidence>
<feature type="domain" description="HTH tetR-type" evidence="5">
    <location>
        <begin position="23"/>
        <end position="83"/>
    </location>
</feature>
<protein>
    <submittedName>
        <fullName evidence="6">Transcriptional regulator, TetR family</fullName>
    </submittedName>
</protein>
<dbReference type="Pfam" id="PF16925">
    <property type="entry name" value="TetR_C_13"/>
    <property type="match status" value="1"/>
</dbReference>
<dbReference type="SUPFAM" id="SSF48498">
    <property type="entry name" value="Tetracyclin repressor-like, C-terminal domain"/>
    <property type="match status" value="1"/>
</dbReference>
<keyword evidence="1" id="KW-0805">Transcription regulation</keyword>
<dbReference type="PANTHER" id="PTHR47506:SF6">
    <property type="entry name" value="HTH-TYPE TRANSCRIPTIONAL REPRESSOR NEMR"/>
    <property type="match status" value="1"/>
</dbReference>
<dbReference type="InterPro" id="IPR009057">
    <property type="entry name" value="Homeodomain-like_sf"/>
</dbReference>
<evidence type="ECO:0000256" key="4">
    <source>
        <dbReference type="PROSITE-ProRule" id="PRU00335"/>
    </source>
</evidence>
<dbReference type="Pfam" id="PF00440">
    <property type="entry name" value="TetR_N"/>
    <property type="match status" value="1"/>
</dbReference>
<dbReference type="Gene3D" id="1.10.357.10">
    <property type="entry name" value="Tetracycline Repressor, domain 2"/>
    <property type="match status" value="1"/>
</dbReference>
<dbReference type="STRING" id="338966.Ppro_2215"/>
<dbReference type="eggNOG" id="COG1309">
    <property type="taxonomic scope" value="Bacteria"/>
</dbReference>
<dbReference type="AlphaFoldDB" id="A1AR52"/>
<dbReference type="PROSITE" id="PS50977">
    <property type="entry name" value="HTH_TETR_2"/>
    <property type="match status" value="1"/>
</dbReference>
<keyword evidence="2 4" id="KW-0238">DNA-binding</keyword>
<sequence>MPFPGDFLDRLDCPVYFMPMAKRDTRSEIVKIGTDLISRNGYNATGIDAVLREAGIPKGSFYHYFKSKEEFGLAVIDHFAERYDQRLETFLADEEVTPLNRIRNYLESGLVRLEQNLCTRGCLVGNLGQELADSNERFRSRLDQIFTSWKERFAACLVEAQAAGELSGEVDPQVLACFILSGWEGAILRAKVMKSPQPIRDFIQILFATVLRSQQ</sequence>
<dbReference type="GO" id="GO:0003677">
    <property type="term" value="F:DNA binding"/>
    <property type="evidence" value="ECO:0007669"/>
    <property type="project" value="UniProtKB-UniRule"/>
</dbReference>
<dbReference type="InterPro" id="IPR036271">
    <property type="entry name" value="Tet_transcr_reg_TetR-rel_C_sf"/>
</dbReference>
<evidence type="ECO:0000256" key="3">
    <source>
        <dbReference type="ARBA" id="ARBA00023163"/>
    </source>
</evidence>
<keyword evidence="7" id="KW-1185">Reference proteome</keyword>
<feature type="DNA-binding region" description="H-T-H motif" evidence="4">
    <location>
        <begin position="46"/>
        <end position="65"/>
    </location>
</feature>
<name>A1AR52_PELPD</name>
<reference evidence="6 7" key="1">
    <citation type="submission" date="2006-10" db="EMBL/GenBank/DDBJ databases">
        <title>Complete sequence of chromosome of Pelobacter propionicus DSM 2379.</title>
        <authorList>
            <consortium name="US DOE Joint Genome Institute"/>
            <person name="Copeland A."/>
            <person name="Lucas S."/>
            <person name="Lapidus A."/>
            <person name="Barry K."/>
            <person name="Detter J.C."/>
            <person name="Glavina del Rio T."/>
            <person name="Hammon N."/>
            <person name="Israni S."/>
            <person name="Dalin E."/>
            <person name="Tice H."/>
            <person name="Pitluck S."/>
            <person name="Saunders E."/>
            <person name="Brettin T."/>
            <person name="Bruce D."/>
            <person name="Han C."/>
            <person name="Tapia R."/>
            <person name="Schmutz J."/>
            <person name="Larimer F."/>
            <person name="Land M."/>
            <person name="Hauser L."/>
            <person name="Kyrpides N."/>
            <person name="Kim E."/>
            <person name="Lovley D."/>
            <person name="Richardson P."/>
        </authorList>
    </citation>
    <scope>NUCLEOTIDE SEQUENCE [LARGE SCALE GENOMIC DNA]</scope>
    <source>
        <strain evidence="7">DSM 2379 / NBRC 103807 / OttBd1</strain>
    </source>
</reference>
<dbReference type="HOGENOM" id="CLU_069356_28_1_7"/>
<evidence type="ECO:0000256" key="2">
    <source>
        <dbReference type="ARBA" id="ARBA00023125"/>
    </source>
</evidence>
<dbReference type="PANTHER" id="PTHR47506">
    <property type="entry name" value="TRANSCRIPTIONAL REGULATORY PROTEIN"/>
    <property type="match status" value="1"/>
</dbReference>
<evidence type="ECO:0000259" key="5">
    <source>
        <dbReference type="PROSITE" id="PS50977"/>
    </source>
</evidence>